<comment type="caution">
    <text evidence="1">The sequence shown here is derived from an EMBL/GenBank/DDBJ whole genome shotgun (WGS) entry which is preliminary data.</text>
</comment>
<gene>
    <name evidence="1" type="ORF">VM57_08945</name>
</gene>
<evidence type="ECO:0000313" key="2">
    <source>
        <dbReference type="Proteomes" id="UP000243478"/>
    </source>
</evidence>
<protein>
    <submittedName>
        <fullName evidence="1">Uncharacterized protein</fullName>
    </submittedName>
</protein>
<dbReference type="PATRIC" id="fig|40324.63.peg.3305"/>
<accession>A0A0F5ZNK8</accession>
<organism evidence="1 2">
    <name type="scientific">Stenotrophomonas maltophilia</name>
    <name type="common">Pseudomonas maltophilia</name>
    <name type="synonym">Xanthomonas maltophilia</name>
    <dbReference type="NCBI Taxonomy" id="40324"/>
    <lineage>
        <taxon>Bacteria</taxon>
        <taxon>Pseudomonadati</taxon>
        <taxon>Pseudomonadota</taxon>
        <taxon>Gammaproteobacteria</taxon>
        <taxon>Lysobacterales</taxon>
        <taxon>Lysobacteraceae</taxon>
        <taxon>Stenotrophomonas</taxon>
        <taxon>Stenotrophomonas maltophilia group</taxon>
    </lineage>
</organism>
<evidence type="ECO:0000313" key="1">
    <source>
        <dbReference type="EMBL" id="KKD57321.1"/>
    </source>
</evidence>
<name>A0A0F5ZNK8_STEMA</name>
<dbReference type="EMBL" id="JZRZ01000017">
    <property type="protein sequence ID" value="KKD57321.1"/>
    <property type="molecule type" value="Genomic_DNA"/>
</dbReference>
<sequence>MGKTQGAKGLLGQTGFYRVRGEIDRSSKAAEQCLQAVANEPREQVKGIEYLCAASLAGNLLIQGDIAGWATQMIQVRTLLDRDIRPMLK</sequence>
<dbReference type="AlphaFoldDB" id="A0A0F5ZNK8"/>
<proteinExistence type="predicted"/>
<dbReference type="Proteomes" id="UP000243478">
    <property type="component" value="Unassembled WGS sequence"/>
</dbReference>
<reference evidence="1 2" key="1">
    <citation type="submission" date="2015-03" db="EMBL/GenBank/DDBJ databases">
        <title>Draft genome of Stenotrophomonas maltophila isolated from urine specimen.</title>
        <authorList>
            <person name="Murugan N."/>
            <person name="Malathi J."/>
            <person name="Umashankar V."/>
            <person name="Madhavan H."/>
        </authorList>
    </citation>
    <scope>NUCLEOTIDE SEQUENCE [LARGE SCALE GENOMIC DNA]</scope>
    <source>
        <strain evidence="1 2">JMNMN1</strain>
    </source>
</reference>